<dbReference type="AlphaFoldDB" id="A0A0M0J6X9"/>
<evidence type="ECO:0000256" key="3">
    <source>
        <dbReference type="ARBA" id="ARBA00022448"/>
    </source>
</evidence>
<dbReference type="PANTHER" id="PTHR10527">
    <property type="entry name" value="IMPORTIN BETA"/>
    <property type="match status" value="1"/>
</dbReference>
<dbReference type="OrthoDB" id="10263328at2759"/>
<sequence>MGDTDIGPILLAAQSADPAVRQPAEQQLEAAKASNLPLLLNLLARELSNEVKELTTRQLAGVLLKNCLTAKSADLVQQRQAAWLAISPAERHTIKTAVLGALASPQQSARHTAAQVIGAIGVIELPHAQWPELIQGLADNTTASGNDFLKQSSLEALGFVCEEIDPAVLEPQANLILTAVVSGMRKEEPNMDVRLAGVRAMTNALEFVEKNFEVEVERNIIMQTVCEATQAEKQEIKVAAYECIVVIAELYYDKLPAYMPALYQLTLAALQKATADESEEDVGKQAIEFWTTICDKEMEIEDEEAPGPSHNFVKQGMGQLVGLLLEAMCKQDEDEDGGFTLASAAATCLAQIALTVHDDVVGHVIPFIQANIDSADWHRTEAATLAWGSVLEGPSDLALQPFMVPALEKMISLVGTPTTALPVRDTAAWTIARICEHHTASIQPQHWHVMLREGSVDPSGALIEPEGVLLMALKDHTRVAEKVCTALYALAEQVEDERNNPSNRLSGLFVTLAKALLACTERHDAGENNLRVSAYEALNMVITNAAKDTHVSVGQLLPLVISRLEGTFAMPIVSSDDREAQTELQGLLCATLQVITQKLGPQAAPHADQMMNLCLQVFASRNSSVHEEALLAVGSVATATGRAFEKYMPHFRPFLSLGLSNYEEFMVCNVAIGVVGDICRALEKQVMPYCDELVHLLLRNLQNPALNRNVKPPILSCFGDIALAIEGGFEKYMQVTMSMLVQASQTTVDTENPDLVEYLNQLREGIFEAYTGVLQGLRAENKATVFEPYMMGALELIRVCNDGVPQNVTGDSVVHAAVGLIGDLAQTLGEPFKRVARSSPHKEYLKALLKHGKESPNKETGEAAKWASQIAFKD</sequence>
<dbReference type="SMART" id="SM00913">
    <property type="entry name" value="IBN_N"/>
    <property type="match status" value="1"/>
</dbReference>
<gene>
    <name evidence="8" type="ORF">Ctob_006628</name>
</gene>
<keyword evidence="6" id="KW-0653">Protein transport</keyword>
<keyword evidence="5" id="KW-0677">Repeat</keyword>
<evidence type="ECO:0000313" key="8">
    <source>
        <dbReference type="EMBL" id="KOO22220.1"/>
    </source>
</evidence>
<dbReference type="GO" id="GO:0006606">
    <property type="term" value="P:protein import into nucleus"/>
    <property type="evidence" value="ECO:0007669"/>
    <property type="project" value="InterPro"/>
</dbReference>
<organism evidence="8 9">
    <name type="scientific">Chrysochromulina tobinii</name>
    <dbReference type="NCBI Taxonomy" id="1460289"/>
    <lineage>
        <taxon>Eukaryota</taxon>
        <taxon>Haptista</taxon>
        <taxon>Haptophyta</taxon>
        <taxon>Prymnesiophyceae</taxon>
        <taxon>Prymnesiales</taxon>
        <taxon>Chrysochromulinaceae</taxon>
        <taxon>Chrysochromulina</taxon>
    </lineage>
</organism>
<accession>A0A0M0J6X9</accession>
<evidence type="ECO:0000256" key="2">
    <source>
        <dbReference type="ARBA" id="ARBA00010907"/>
    </source>
</evidence>
<name>A0A0M0J6X9_9EUKA</name>
<dbReference type="InterPro" id="IPR011989">
    <property type="entry name" value="ARM-like"/>
</dbReference>
<dbReference type="InterPro" id="IPR040122">
    <property type="entry name" value="Importin_beta"/>
</dbReference>
<dbReference type="InterPro" id="IPR058584">
    <property type="entry name" value="IMB1_TNPO1-like_TPR"/>
</dbReference>
<evidence type="ECO:0000259" key="7">
    <source>
        <dbReference type="PROSITE" id="PS50166"/>
    </source>
</evidence>
<keyword evidence="3" id="KW-0813">Transport</keyword>
<evidence type="ECO:0000256" key="6">
    <source>
        <dbReference type="ARBA" id="ARBA00022927"/>
    </source>
</evidence>
<dbReference type="PROSITE" id="PS50166">
    <property type="entry name" value="IMPORTIN_B_NT"/>
    <property type="match status" value="1"/>
</dbReference>
<evidence type="ECO:0000256" key="5">
    <source>
        <dbReference type="ARBA" id="ARBA00022737"/>
    </source>
</evidence>
<dbReference type="GO" id="GO:0005737">
    <property type="term" value="C:cytoplasm"/>
    <property type="evidence" value="ECO:0007669"/>
    <property type="project" value="UniProtKB-SubCell"/>
</dbReference>
<protein>
    <submittedName>
        <fullName evidence="8">Importin subunit beta-1-like protein</fullName>
    </submittedName>
</protein>
<reference evidence="9" key="1">
    <citation type="journal article" date="2015" name="PLoS Genet.">
        <title>Genome Sequence and Transcriptome Analyses of Chrysochromulina tobin: Metabolic Tools for Enhanced Algal Fitness in the Prominent Order Prymnesiales (Haptophyceae).</title>
        <authorList>
            <person name="Hovde B.T."/>
            <person name="Deodato C.R."/>
            <person name="Hunsperger H.M."/>
            <person name="Ryken S.A."/>
            <person name="Yost W."/>
            <person name="Jha R.K."/>
            <person name="Patterson J."/>
            <person name="Monnat R.J. Jr."/>
            <person name="Barlow S.B."/>
            <person name="Starkenburg S.R."/>
            <person name="Cattolico R.A."/>
        </authorList>
    </citation>
    <scope>NUCLEOTIDE SEQUENCE</scope>
    <source>
        <strain evidence="9">CCMP291</strain>
    </source>
</reference>
<dbReference type="InterPro" id="IPR016024">
    <property type="entry name" value="ARM-type_fold"/>
</dbReference>
<dbReference type="GO" id="GO:0031267">
    <property type="term" value="F:small GTPase binding"/>
    <property type="evidence" value="ECO:0007669"/>
    <property type="project" value="InterPro"/>
</dbReference>
<keyword evidence="4" id="KW-0963">Cytoplasm</keyword>
<comment type="subcellular location">
    <subcellularLocation>
        <location evidence="1">Cytoplasm</location>
    </subcellularLocation>
</comment>
<dbReference type="SUPFAM" id="SSF48371">
    <property type="entry name" value="ARM repeat"/>
    <property type="match status" value="1"/>
</dbReference>
<dbReference type="InterPro" id="IPR001494">
    <property type="entry name" value="Importin-beta_N"/>
</dbReference>
<dbReference type="FunFam" id="1.25.10.10:FF:000027">
    <property type="entry name" value="Importin subunit beta-1"/>
    <property type="match status" value="1"/>
</dbReference>
<comment type="similarity">
    <text evidence="2">Belongs to the importin beta family. Importin beta-1 subfamily.</text>
</comment>
<keyword evidence="9" id="KW-1185">Reference proteome</keyword>
<proteinExistence type="inferred from homology"/>
<evidence type="ECO:0000256" key="1">
    <source>
        <dbReference type="ARBA" id="ARBA00004496"/>
    </source>
</evidence>
<evidence type="ECO:0000313" key="9">
    <source>
        <dbReference type="Proteomes" id="UP000037460"/>
    </source>
</evidence>
<dbReference type="EMBL" id="JWZX01003299">
    <property type="protein sequence ID" value="KOO22220.1"/>
    <property type="molecule type" value="Genomic_DNA"/>
</dbReference>
<comment type="caution">
    <text evidence="8">The sequence shown here is derived from an EMBL/GenBank/DDBJ whole genome shotgun (WGS) entry which is preliminary data.</text>
</comment>
<dbReference type="Pfam" id="PF25574">
    <property type="entry name" value="TPR_IMB1"/>
    <property type="match status" value="1"/>
</dbReference>
<dbReference type="Pfam" id="PF03810">
    <property type="entry name" value="IBN_N"/>
    <property type="match status" value="1"/>
</dbReference>
<dbReference type="Gene3D" id="1.25.10.10">
    <property type="entry name" value="Leucine-rich Repeat Variant"/>
    <property type="match status" value="1"/>
</dbReference>
<dbReference type="Proteomes" id="UP000037460">
    <property type="component" value="Unassembled WGS sequence"/>
</dbReference>
<evidence type="ECO:0000256" key="4">
    <source>
        <dbReference type="ARBA" id="ARBA00022490"/>
    </source>
</evidence>
<feature type="domain" description="Importin N-terminal" evidence="7">
    <location>
        <begin position="24"/>
        <end position="104"/>
    </location>
</feature>